<dbReference type="EMBL" id="VBAM01000058">
    <property type="protein sequence ID" value="TMJ15440.1"/>
    <property type="molecule type" value="Genomic_DNA"/>
</dbReference>
<dbReference type="PANTHER" id="PTHR30290">
    <property type="entry name" value="PERIPLASMIC BINDING COMPONENT OF ABC TRANSPORTER"/>
    <property type="match status" value="1"/>
</dbReference>
<evidence type="ECO:0000256" key="1">
    <source>
        <dbReference type="ARBA" id="ARBA00022729"/>
    </source>
</evidence>
<evidence type="ECO:0000259" key="2">
    <source>
        <dbReference type="Pfam" id="PF00496"/>
    </source>
</evidence>
<dbReference type="Gene3D" id="3.10.105.10">
    <property type="entry name" value="Dipeptide-binding Protein, Domain 3"/>
    <property type="match status" value="1"/>
</dbReference>
<proteinExistence type="predicted"/>
<gene>
    <name evidence="3" type="ORF">E6H02_01945</name>
</gene>
<evidence type="ECO:0000313" key="4">
    <source>
        <dbReference type="Proteomes" id="UP000320393"/>
    </source>
</evidence>
<dbReference type="SUPFAM" id="SSF53850">
    <property type="entry name" value="Periplasmic binding protein-like II"/>
    <property type="match status" value="1"/>
</dbReference>
<sequence>LDNPLVKQAMSLAIDRVAIVKDLWRGRGIVPNGPIAKGDNHYDPSLPPLTYNPQTARERLREAGYKNEPITIETTVGYVANDKAMSEAIASMWKDVGLNPVVEVIEYSVRAQKNRERTFKGLFWSDPTSTLGDPDGMMWRLLGPGGPQDYWRHPEFDELGNAARFSLDEKFRDGAYRRMTRIFLEHNPWIVVIQPDEDYGLQRYVEFTPNPNQQFEIRRFNFRMRRA</sequence>
<keyword evidence="1" id="KW-0732">Signal</keyword>
<dbReference type="AlphaFoldDB" id="A0A537M585"/>
<comment type="caution">
    <text evidence="3">The sequence shown here is derived from an EMBL/GenBank/DDBJ whole genome shotgun (WGS) entry which is preliminary data.</text>
</comment>
<dbReference type="InterPro" id="IPR039424">
    <property type="entry name" value="SBP_5"/>
</dbReference>
<dbReference type="GO" id="GO:0015833">
    <property type="term" value="P:peptide transport"/>
    <property type="evidence" value="ECO:0007669"/>
    <property type="project" value="TreeGrafter"/>
</dbReference>
<dbReference type="GO" id="GO:1904680">
    <property type="term" value="F:peptide transmembrane transporter activity"/>
    <property type="evidence" value="ECO:0007669"/>
    <property type="project" value="TreeGrafter"/>
</dbReference>
<dbReference type="InterPro" id="IPR000914">
    <property type="entry name" value="SBP_5_dom"/>
</dbReference>
<dbReference type="Proteomes" id="UP000320393">
    <property type="component" value="Unassembled WGS sequence"/>
</dbReference>
<evidence type="ECO:0000313" key="3">
    <source>
        <dbReference type="EMBL" id="TMJ15440.1"/>
    </source>
</evidence>
<name>A0A537M585_9BACT</name>
<dbReference type="PANTHER" id="PTHR30290:SF38">
    <property type="entry name" value="D,D-DIPEPTIDE-BINDING PERIPLASMIC PROTEIN DDPA-RELATED"/>
    <property type="match status" value="1"/>
</dbReference>
<dbReference type="Pfam" id="PF00496">
    <property type="entry name" value="SBP_bac_5"/>
    <property type="match status" value="1"/>
</dbReference>
<accession>A0A537M585</accession>
<protein>
    <recommendedName>
        <fullName evidence="2">Solute-binding protein family 5 domain-containing protein</fullName>
    </recommendedName>
</protein>
<reference evidence="3 4" key="1">
    <citation type="journal article" date="2019" name="Nat. Microbiol.">
        <title>Mediterranean grassland soil C-N compound turnover is dependent on rainfall and depth, and is mediated by genomically divergent microorganisms.</title>
        <authorList>
            <person name="Diamond S."/>
            <person name="Andeer P.F."/>
            <person name="Li Z."/>
            <person name="Crits-Christoph A."/>
            <person name="Burstein D."/>
            <person name="Anantharaman K."/>
            <person name="Lane K.R."/>
            <person name="Thomas B.C."/>
            <person name="Pan C."/>
            <person name="Northen T.R."/>
            <person name="Banfield J.F."/>
        </authorList>
    </citation>
    <scope>NUCLEOTIDE SEQUENCE [LARGE SCALE GENOMIC DNA]</scope>
    <source>
        <strain evidence="3">NP_5</strain>
    </source>
</reference>
<organism evidence="3 4">
    <name type="scientific">Candidatus Segetimicrobium genomatis</name>
    <dbReference type="NCBI Taxonomy" id="2569760"/>
    <lineage>
        <taxon>Bacteria</taxon>
        <taxon>Bacillati</taxon>
        <taxon>Candidatus Sysuimicrobiota</taxon>
        <taxon>Candidatus Sysuimicrobiia</taxon>
        <taxon>Candidatus Sysuimicrobiales</taxon>
        <taxon>Candidatus Segetimicrobiaceae</taxon>
        <taxon>Candidatus Segetimicrobium</taxon>
    </lineage>
</organism>
<feature type="domain" description="Solute-binding protein family 5" evidence="2">
    <location>
        <begin position="1"/>
        <end position="146"/>
    </location>
</feature>
<feature type="non-terminal residue" evidence="3">
    <location>
        <position position="1"/>
    </location>
</feature>